<gene>
    <name evidence="3" type="ORF">ACFFF7_05970</name>
</gene>
<evidence type="ECO:0000313" key="3">
    <source>
        <dbReference type="EMBL" id="MFC0588956.1"/>
    </source>
</evidence>
<accession>A0ABV6PGI1</accession>
<feature type="compositionally biased region" description="Low complexity" evidence="1">
    <location>
        <begin position="252"/>
        <end position="266"/>
    </location>
</feature>
<keyword evidence="3" id="KW-0378">Hydrolase</keyword>
<evidence type="ECO:0000259" key="2">
    <source>
        <dbReference type="Pfam" id="PF07486"/>
    </source>
</evidence>
<dbReference type="GO" id="GO:0016787">
    <property type="term" value="F:hydrolase activity"/>
    <property type="evidence" value="ECO:0007669"/>
    <property type="project" value="UniProtKB-KW"/>
</dbReference>
<keyword evidence="4" id="KW-1185">Reference proteome</keyword>
<proteinExistence type="predicted"/>
<feature type="region of interest" description="Disordered" evidence="1">
    <location>
        <begin position="240"/>
        <end position="309"/>
    </location>
</feature>
<evidence type="ECO:0000256" key="1">
    <source>
        <dbReference type="SAM" id="MobiDB-lite"/>
    </source>
</evidence>
<evidence type="ECO:0000313" key="4">
    <source>
        <dbReference type="Proteomes" id="UP001589943"/>
    </source>
</evidence>
<sequence length="309" mass="32991">MKQRSVAVLGLGLAMIAALVAMAMLIRPDRGSGVAQPPSAAPVPIATGELIAVTADNRSIISEADAARRANAALAVVPRALEAAAPFAAASDPVIRDKAAQCLAEAMYYEAAFEGEQGRRAVAQVVLNRVRHPAFPHSVCDVVYQRTDVTCQFTFACDGARSRPPLPKLWERTLREARDALAGRVDKAVGMATHYHADYVYPVWAPRLEKVAVVGQHLFYRWPQGWGRREVFTARYSGTEPGELVAPPPLSTDPASDAAPDSALPDGEVAPRRTVNDAGYLDPGKGWKPSISVMESEAAGQASSPPPHP</sequence>
<dbReference type="EMBL" id="JBHLTL010000004">
    <property type="protein sequence ID" value="MFC0588956.1"/>
    <property type="molecule type" value="Genomic_DNA"/>
</dbReference>
<organism evidence="3 4">
    <name type="scientific">Novosphingobium aquiterrae</name>
    <dbReference type="NCBI Taxonomy" id="624388"/>
    <lineage>
        <taxon>Bacteria</taxon>
        <taxon>Pseudomonadati</taxon>
        <taxon>Pseudomonadota</taxon>
        <taxon>Alphaproteobacteria</taxon>
        <taxon>Sphingomonadales</taxon>
        <taxon>Sphingomonadaceae</taxon>
        <taxon>Novosphingobium</taxon>
    </lineage>
</organism>
<dbReference type="Proteomes" id="UP001589943">
    <property type="component" value="Unassembled WGS sequence"/>
</dbReference>
<reference evidence="3 4" key="1">
    <citation type="submission" date="2024-09" db="EMBL/GenBank/DDBJ databases">
        <authorList>
            <person name="Sun Q."/>
            <person name="Mori K."/>
        </authorList>
    </citation>
    <scope>NUCLEOTIDE SEQUENCE [LARGE SCALE GENOMIC DNA]</scope>
    <source>
        <strain evidence="3 4">NCAIM B.02537</strain>
    </source>
</reference>
<dbReference type="InterPro" id="IPR011105">
    <property type="entry name" value="Cell_wall_hydrolase_SleB"/>
</dbReference>
<comment type="caution">
    <text evidence="3">The sequence shown here is derived from an EMBL/GenBank/DDBJ whole genome shotgun (WGS) entry which is preliminary data.</text>
</comment>
<dbReference type="Pfam" id="PF07486">
    <property type="entry name" value="Hydrolase_2"/>
    <property type="match status" value="1"/>
</dbReference>
<dbReference type="Gene3D" id="1.10.10.2520">
    <property type="entry name" value="Cell wall hydrolase SleB, domain 1"/>
    <property type="match status" value="1"/>
</dbReference>
<dbReference type="RefSeq" id="WP_379480472.1">
    <property type="nucleotide sequence ID" value="NZ_JBHLTL010000004.1"/>
</dbReference>
<feature type="domain" description="Cell wall hydrolase SleB" evidence="2">
    <location>
        <begin position="114"/>
        <end position="220"/>
    </location>
</feature>
<dbReference type="InterPro" id="IPR042047">
    <property type="entry name" value="SleB_dom1"/>
</dbReference>
<name>A0ABV6PGI1_9SPHN</name>
<protein>
    <submittedName>
        <fullName evidence="3">Cell wall hydrolase</fullName>
    </submittedName>
</protein>